<keyword evidence="3" id="KW-1185">Reference proteome</keyword>
<gene>
    <name evidence="2" type="ORF">J437_LFUL004536</name>
</gene>
<name>A0A8K0KAK7_LADFU</name>
<accession>A0A8K0KAK7</accession>
<protein>
    <submittedName>
        <fullName evidence="2">Uncharacterized protein</fullName>
    </submittedName>
</protein>
<sequence>MNLFLGLFIPEDGKPPIWEQMTDYYLHHIPTLSKKRPGRLTQWWERDVMECLPRARDEVWKKCAEIVKLDKVIGDDRVDAYLDYYRPHEFSILCDDSAYKISHSVRDFMPHFTTNFSPFTVRVRPGRRREETSMTGRATKNPSLTGQSSTSSTNSSDSSSEASESSEEEREASVETRVAPSITSSAEDSIVSFEALFPSMGQEYGLKVGDPGKQDQLLYKRYSLFGRNAIFLDSHGSVSPYGQPILPGYFPPDTSFCTAPPVVSAASRDIYQAHVEKGLGFADACLHPRAEDLALYERFVS</sequence>
<dbReference type="Proteomes" id="UP000792457">
    <property type="component" value="Unassembled WGS sequence"/>
</dbReference>
<evidence type="ECO:0000256" key="1">
    <source>
        <dbReference type="SAM" id="MobiDB-lite"/>
    </source>
</evidence>
<evidence type="ECO:0000313" key="2">
    <source>
        <dbReference type="EMBL" id="KAG8230624.1"/>
    </source>
</evidence>
<evidence type="ECO:0000313" key="3">
    <source>
        <dbReference type="Proteomes" id="UP000792457"/>
    </source>
</evidence>
<proteinExistence type="predicted"/>
<reference evidence="2" key="1">
    <citation type="submission" date="2013-04" db="EMBL/GenBank/DDBJ databases">
        <authorList>
            <person name="Qu J."/>
            <person name="Murali S.C."/>
            <person name="Bandaranaike D."/>
            <person name="Bellair M."/>
            <person name="Blankenburg K."/>
            <person name="Chao H."/>
            <person name="Dinh H."/>
            <person name="Doddapaneni H."/>
            <person name="Downs B."/>
            <person name="Dugan-Rocha S."/>
            <person name="Elkadiri S."/>
            <person name="Gnanaolivu R.D."/>
            <person name="Hernandez B."/>
            <person name="Javaid M."/>
            <person name="Jayaseelan J.C."/>
            <person name="Lee S."/>
            <person name="Li M."/>
            <person name="Ming W."/>
            <person name="Munidasa M."/>
            <person name="Muniz J."/>
            <person name="Nguyen L."/>
            <person name="Ongeri F."/>
            <person name="Osuji N."/>
            <person name="Pu L.-L."/>
            <person name="Puazo M."/>
            <person name="Qu C."/>
            <person name="Quiroz J."/>
            <person name="Raj R."/>
            <person name="Weissenberger G."/>
            <person name="Xin Y."/>
            <person name="Zou X."/>
            <person name="Han Y."/>
            <person name="Richards S."/>
            <person name="Worley K."/>
            <person name="Muzny D."/>
            <person name="Gibbs R."/>
        </authorList>
    </citation>
    <scope>NUCLEOTIDE SEQUENCE</scope>
    <source>
        <strain evidence="2">Sampled in the wild</strain>
    </source>
</reference>
<feature type="compositionally biased region" description="Polar residues" evidence="1">
    <location>
        <begin position="133"/>
        <end position="147"/>
    </location>
</feature>
<organism evidence="2 3">
    <name type="scientific">Ladona fulva</name>
    <name type="common">Scarce chaser dragonfly</name>
    <name type="synonym">Libellula fulva</name>
    <dbReference type="NCBI Taxonomy" id="123851"/>
    <lineage>
        <taxon>Eukaryota</taxon>
        <taxon>Metazoa</taxon>
        <taxon>Ecdysozoa</taxon>
        <taxon>Arthropoda</taxon>
        <taxon>Hexapoda</taxon>
        <taxon>Insecta</taxon>
        <taxon>Pterygota</taxon>
        <taxon>Palaeoptera</taxon>
        <taxon>Odonata</taxon>
        <taxon>Epiprocta</taxon>
        <taxon>Anisoptera</taxon>
        <taxon>Libelluloidea</taxon>
        <taxon>Libellulidae</taxon>
        <taxon>Ladona</taxon>
    </lineage>
</organism>
<comment type="caution">
    <text evidence="2">The sequence shown here is derived from an EMBL/GenBank/DDBJ whole genome shotgun (WGS) entry which is preliminary data.</text>
</comment>
<dbReference type="EMBL" id="KZ308498">
    <property type="protein sequence ID" value="KAG8230624.1"/>
    <property type="molecule type" value="Genomic_DNA"/>
</dbReference>
<feature type="compositionally biased region" description="Low complexity" evidence="1">
    <location>
        <begin position="148"/>
        <end position="163"/>
    </location>
</feature>
<feature type="region of interest" description="Disordered" evidence="1">
    <location>
        <begin position="123"/>
        <end position="181"/>
    </location>
</feature>
<dbReference type="AlphaFoldDB" id="A0A8K0KAK7"/>
<reference evidence="2" key="2">
    <citation type="submission" date="2017-10" db="EMBL/GenBank/DDBJ databases">
        <title>Ladona fulva Genome sequencing and assembly.</title>
        <authorList>
            <person name="Murali S."/>
            <person name="Richards S."/>
            <person name="Bandaranaike D."/>
            <person name="Bellair M."/>
            <person name="Blankenburg K."/>
            <person name="Chao H."/>
            <person name="Dinh H."/>
            <person name="Doddapaneni H."/>
            <person name="Dugan-Rocha S."/>
            <person name="Elkadiri S."/>
            <person name="Gnanaolivu R."/>
            <person name="Hernandez B."/>
            <person name="Skinner E."/>
            <person name="Javaid M."/>
            <person name="Lee S."/>
            <person name="Li M."/>
            <person name="Ming W."/>
            <person name="Munidasa M."/>
            <person name="Muniz J."/>
            <person name="Nguyen L."/>
            <person name="Hughes D."/>
            <person name="Osuji N."/>
            <person name="Pu L.-L."/>
            <person name="Puazo M."/>
            <person name="Qu C."/>
            <person name="Quiroz J."/>
            <person name="Raj R."/>
            <person name="Weissenberger G."/>
            <person name="Xin Y."/>
            <person name="Zou X."/>
            <person name="Han Y."/>
            <person name="Worley K."/>
            <person name="Muzny D."/>
            <person name="Gibbs R."/>
        </authorList>
    </citation>
    <scope>NUCLEOTIDE SEQUENCE</scope>
    <source>
        <strain evidence="2">Sampled in the wild</strain>
    </source>
</reference>
<dbReference type="OrthoDB" id="405996at2759"/>